<dbReference type="EMBL" id="JAACJM010000007">
    <property type="protein sequence ID" value="KAF5371572.1"/>
    <property type="molecule type" value="Genomic_DNA"/>
</dbReference>
<dbReference type="Pfam" id="PF14529">
    <property type="entry name" value="Exo_endo_phos_2"/>
    <property type="match status" value="1"/>
</dbReference>
<dbReference type="PANTHER" id="PTHR33481:SF1">
    <property type="entry name" value="ENDONUCLEASE_EXONUCLEASE_PHOSPHATASE DOMAIN-CONTAINING PROTEIN-RELATED"/>
    <property type="match status" value="1"/>
</dbReference>
<evidence type="ECO:0000259" key="3">
    <source>
        <dbReference type="PROSITE" id="PS50879"/>
    </source>
</evidence>
<dbReference type="GO" id="GO:0003676">
    <property type="term" value="F:nucleic acid binding"/>
    <property type="evidence" value="ECO:0007669"/>
    <property type="project" value="InterPro"/>
</dbReference>
<organism evidence="4 5">
    <name type="scientific">Tetrapyrgos nigripes</name>
    <dbReference type="NCBI Taxonomy" id="182062"/>
    <lineage>
        <taxon>Eukaryota</taxon>
        <taxon>Fungi</taxon>
        <taxon>Dikarya</taxon>
        <taxon>Basidiomycota</taxon>
        <taxon>Agaricomycotina</taxon>
        <taxon>Agaricomycetes</taxon>
        <taxon>Agaricomycetidae</taxon>
        <taxon>Agaricales</taxon>
        <taxon>Marasmiineae</taxon>
        <taxon>Marasmiaceae</taxon>
        <taxon>Tetrapyrgos</taxon>
    </lineage>
</organism>
<feature type="compositionally biased region" description="Basic and acidic residues" evidence="1">
    <location>
        <begin position="997"/>
        <end position="1012"/>
    </location>
</feature>
<dbReference type="GO" id="GO:0004523">
    <property type="term" value="F:RNA-DNA hybrid ribonuclease activity"/>
    <property type="evidence" value="ECO:0007669"/>
    <property type="project" value="InterPro"/>
</dbReference>
<sequence length="1427" mass="161853">MSRHRLRFAQLNANKKKNPILNLLNNHHENFDIIFIEEPNWEFTGQIDKQVILGTVNHASAWTPITPTPAAPNDKAPRVYAYIKKGIDAEVTLRTDIICDRDIQILDITTPDGTTTTYVHIYNDPTLDRQQILWRLRNLDLPHHRPMVISGDFNLHHPGWWADGQRESTLAQEIVDWLVDHKFLLLNEPGVPTHHPHDRKKRATVIDLTWANALAIEQDIVKEWSVDDSIADTSDHLALKWMQDSTLVELENITGKKYSLKDTKEKDWLAAFEDELFSNELHILSDDPTNIPTREQIDLAADALVNAFQQANQKTGKLKKPSAHAKPWWDETVTAAFNWVQLAKRAARRSRLENGHVDYVLNEVANHEARHTDRLLRWKKQTFAQDTLEKAATNDIYSFRKWSAGDRNYPTPAIDRPGRTPATTHQEKCDALRNELYQPPPQLPDEYHTDFTPRADDLPCPDVTETEVREVLEETSNTSAPGPSQVGYEQVKWAFRKHPKIITNLMQLCVKTGYHPKIFRRAIAVALRKPRKPNYSNPRAYRLITLLECLGKVLEKIVSRRLTHLAAEHNLVHCHQFGSRAGYSTIDALQSFQHDVEAAWNHGKITTALTFDIQGYFDFVNHGRLIHQMRSRRVPVELVSWTESFLADRHAAICVDGKVSAMEPVANGVPQGSPVSPILAAFYSSELLELIENDSHPPSFTIPAAPAPPPVMPYVPSADEVARKEAQKAKNLAVSPTKTSGFMYVDDGMIFVSSESPSHNTAILHDVWHRVIAPWCKHVGLTIDVAKRELMHYRKPRSKANPIAGNPRPPLLITDPDGVLRMVYPSTSIRWLGVIMDETLSFNFHVKHLITNAGKALGALFMLGNTRRGLSPYHMRLLYVTCVTPVMTYASAVWWTGKVQHEKLLTRIQNRALRLICASFRTTPIDAMEVEASIPPIRITLDGLSHACALRYNKLSVTNPVIQRLPDWHSTDSTPLVPPPLPFRRNDNKSERKRTTHLRETAKLTSPNDERISPFTTPPWRRTASDFNPRLCIKPAPPKPKNEDGDADPKEEKKRIEKLKDNHLNQLSELFLDPSHIILYTDGSKQPVHGISRSGAGLVAYNSGVERFTRQIGLGSRAEIYDAEIIALSYAAGLAKAFTDENPQIQHWHFFTDNSAAVQTIFDTSPKPGQTYCTIFWRRVTDFLDALPNHTVEISWVPSHTGIVGNERADGLAKDACNLANDEGWIGTRSHAIRRNRERKERQWKRKWENRPITSQYLPANRIPPSLKPTKLMKETKYGLNREVFGRVTQCRTGHGFIGEYYKRFVPDENVDCPCGEALQTREHVLCDCPIYEPHRDILRGASENLEMPELLGTKDGIEALTEFIQKSGAFTKTGKPLHPPQPPNYQPLDETALMLNDEYWEDLTGGSERDVVTQGEVVDDELGDFG</sequence>
<dbReference type="InterPro" id="IPR043502">
    <property type="entry name" value="DNA/RNA_pol_sf"/>
</dbReference>
<dbReference type="PROSITE" id="PS50878">
    <property type="entry name" value="RT_POL"/>
    <property type="match status" value="1"/>
</dbReference>
<dbReference type="CDD" id="cd09276">
    <property type="entry name" value="Rnase_HI_RT_non_LTR"/>
    <property type="match status" value="1"/>
</dbReference>
<evidence type="ECO:0000259" key="2">
    <source>
        <dbReference type="PROSITE" id="PS50878"/>
    </source>
</evidence>
<feature type="domain" description="Reverse transcriptase" evidence="2">
    <location>
        <begin position="508"/>
        <end position="836"/>
    </location>
</feature>
<evidence type="ECO:0000313" key="4">
    <source>
        <dbReference type="EMBL" id="KAF5371572.1"/>
    </source>
</evidence>
<feature type="region of interest" description="Disordered" evidence="1">
    <location>
        <begin position="971"/>
        <end position="1053"/>
    </location>
</feature>
<feature type="domain" description="RNase H type-1" evidence="3">
    <location>
        <begin position="1073"/>
        <end position="1218"/>
    </location>
</feature>
<dbReference type="Proteomes" id="UP000559256">
    <property type="component" value="Unassembled WGS sequence"/>
</dbReference>
<feature type="compositionally biased region" description="Basic and acidic residues" evidence="1">
    <location>
        <begin position="1040"/>
        <end position="1053"/>
    </location>
</feature>
<name>A0A8H5LVY8_9AGAR</name>
<keyword evidence="5" id="KW-1185">Reference proteome</keyword>
<comment type="caution">
    <text evidence="4">The sequence shown here is derived from an EMBL/GenBank/DDBJ whole genome shotgun (WGS) entry which is preliminary data.</text>
</comment>
<dbReference type="InterPro" id="IPR002156">
    <property type="entry name" value="RNaseH_domain"/>
</dbReference>
<dbReference type="Pfam" id="PF00078">
    <property type="entry name" value="RVT_1"/>
    <property type="match status" value="1"/>
</dbReference>
<dbReference type="PANTHER" id="PTHR33481">
    <property type="entry name" value="REVERSE TRANSCRIPTASE"/>
    <property type="match status" value="1"/>
</dbReference>
<dbReference type="CDD" id="cd01650">
    <property type="entry name" value="RT_nLTR_like"/>
    <property type="match status" value="1"/>
</dbReference>
<dbReference type="InterPro" id="IPR036397">
    <property type="entry name" value="RNaseH_sf"/>
</dbReference>
<proteinExistence type="predicted"/>
<dbReference type="Gene3D" id="3.60.10.10">
    <property type="entry name" value="Endonuclease/exonuclease/phosphatase"/>
    <property type="match status" value="1"/>
</dbReference>
<evidence type="ECO:0000313" key="5">
    <source>
        <dbReference type="Proteomes" id="UP000559256"/>
    </source>
</evidence>
<reference evidence="4 5" key="1">
    <citation type="journal article" date="2020" name="ISME J.">
        <title>Uncovering the hidden diversity of litter-decomposition mechanisms in mushroom-forming fungi.</title>
        <authorList>
            <person name="Floudas D."/>
            <person name="Bentzer J."/>
            <person name="Ahren D."/>
            <person name="Johansson T."/>
            <person name="Persson P."/>
            <person name="Tunlid A."/>
        </authorList>
    </citation>
    <scope>NUCLEOTIDE SEQUENCE [LARGE SCALE GENOMIC DNA]</scope>
    <source>
        <strain evidence="4 5">CBS 291.85</strain>
    </source>
</reference>
<dbReference type="InterPro" id="IPR005135">
    <property type="entry name" value="Endo/exonuclease/phosphatase"/>
</dbReference>
<dbReference type="SUPFAM" id="SSF53098">
    <property type="entry name" value="Ribonuclease H-like"/>
    <property type="match status" value="1"/>
</dbReference>
<dbReference type="PROSITE" id="PS50879">
    <property type="entry name" value="RNASE_H_1"/>
    <property type="match status" value="1"/>
</dbReference>
<dbReference type="InterPro" id="IPR036691">
    <property type="entry name" value="Endo/exonu/phosph_ase_sf"/>
</dbReference>
<dbReference type="SUPFAM" id="SSF56219">
    <property type="entry name" value="DNase I-like"/>
    <property type="match status" value="1"/>
</dbReference>
<dbReference type="Gene3D" id="3.30.420.10">
    <property type="entry name" value="Ribonuclease H-like superfamily/Ribonuclease H"/>
    <property type="match status" value="1"/>
</dbReference>
<dbReference type="InterPro" id="IPR000477">
    <property type="entry name" value="RT_dom"/>
</dbReference>
<dbReference type="InterPro" id="IPR012337">
    <property type="entry name" value="RNaseH-like_sf"/>
</dbReference>
<gene>
    <name evidence="4" type="ORF">D9758_003418</name>
</gene>
<dbReference type="Pfam" id="PF00075">
    <property type="entry name" value="RNase_H"/>
    <property type="match status" value="1"/>
</dbReference>
<evidence type="ECO:0000256" key="1">
    <source>
        <dbReference type="SAM" id="MobiDB-lite"/>
    </source>
</evidence>
<accession>A0A8H5LVY8</accession>
<dbReference type="OrthoDB" id="3230070at2759"/>
<protein>
    <submittedName>
        <fullName evidence="4">Uncharacterized protein</fullName>
    </submittedName>
</protein>
<dbReference type="SUPFAM" id="SSF56672">
    <property type="entry name" value="DNA/RNA polymerases"/>
    <property type="match status" value="1"/>
</dbReference>